<accession>A0A3N1H3W5</accession>
<evidence type="ECO:0000313" key="1">
    <source>
        <dbReference type="EMBL" id="ROP37210.1"/>
    </source>
</evidence>
<organism evidence="1 2">
    <name type="scientific">Saccharothrix texasensis</name>
    <dbReference type="NCBI Taxonomy" id="103734"/>
    <lineage>
        <taxon>Bacteria</taxon>
        <taxon>Bacillati</taxon>
        <taxon>Actinomycetota</taxon>
        <taxon>Actinomycetes</taxon>
        <taxon>Pseudonocardiales</taxon>
        <taxon>Pseudonocardiaceae</taxon>
        <taxon>Saccharothrix</taxon>
    </lineage>
</organism>
<proteinExistence type="predicted"/>
<dbReference type="EMBL" id="RJKM01000001">
    <property type="protein sequence ID" value="ROP37210.1"/>
    <property type="molecule type" value="Genomic_DNA"/>
</dbReference>
<reference evidence="1 2" key="1">
    <citation type="submission" date="2018-11" db="EMBL/GenBank/DDBJ databases">
        <title>Sequencing the genomes of 1000 actinobacteria strains.</title>
        <authorList>
            <person name="Klenk H.-P."/>
        </authorList>
    </citation>
    <scope>NUCLEOTIDE SEQUENCE [LARGE SCALE GENOMIC DNA]</scope>
    <source>
        <strain evidence="1 2">DSM 44231</strain>
    </source>
</reference>
<name>A0A3N1H3W5_9PSEU</name>
<gene>
    <name evidence="1" type="ORF">EDD40_2507</name>
</gene>
<dbReference type="Gene3D" id="1.25.40.10">
    <property type="entry name" value="Tetratricopeptide repeat domain"/>
    <property type="match status" value="1"/>
</dbReference>
<evidence type="ECO:0000313" key="2">
    <source>
        <dbReference type="Proteomes" id="UP000268727"/>
    </source>
</evidence>
<dbReference type="Proteomes" id="UP000268727">
    <property type="component" value="Unassembled WGS sequence"/>
</dbReference>
<comment type="caution">
    <text evidence="1">The sequence shown here is derived from an EMBL/GenBank/DDBJ whole genome shotgun (WGS) entry which is preliminary data.</text>
</comment>
<sequence>MSNAVSNSVVAGSAIQVGSMTGDINLRTGVPVRSRYRKQVERIVPKELVDREAELAELAVFCTSPQDLYLWWRGEAWAGKSALLSWFVLNPPPAVRVVSFFITARFSDQNRRQGFVEAILEQLATLLDEPLPPLASTSEAHLLGMLDEAAALCVSRGERLALVVDGLDEDRGVTTDPDDHSIASLLPARLPHGMSVVVAGRLNPPVPDDVPEDHPLHDPSIVRMLRVSEAAKAVRTEMERELRRLLSSERDLVGVLTAAIGGLTAADLASLTGRPEWQVREQLDTVTGRSLMPRPGHWHPDDIYVLGHEELHIAAQRRLADSMSEYRRRLHAWADEFRARRWPDDTPEYLLRGYFRLLVSSGDLGRLVDFVADHRRVDLMQEISGADQAALAELSRTEELVLSTDQPDIAAMARLVMNRQRIMDRNAMVPAGLPAVWARLGRWDRAEALADSITYPVERVDALTSLARIASESGSTEHAGVLFSRAGHTSAFLTEPVDQRRAAAARARAAVVLGDLELAVDILDEVPGGPQTAEVAGEIGAALERSWGPTLTDMVIRTTTYLPAKLRFMISAAEVAAPERARRLLASVQVAAIDLLQREGEDIARHWARAYTTVEGVGPVIAAAGRLSGLRRALVLAELAARARDLDAVVTLARELDAVERGPFLRAVCGMRSWNDDEAGQLLSGVPDGYRREALVELIAALARSGDLDRAAHIAIKSGDRLMIVAVAESAAAQGRTDLALSLVVRATDLIRADLDPVALPHGTAVVALIAAENGDSTLAHEFIERCLASPHQEEIREHLVEAVARNGDIERAITLAEGRDRALAGVVRAAVARLDLAAAQRALDRINDDHVRNDLISPLAQAVAASGELEAAEALVLSGLDGWRSMIDVVAAASTLHEAEILVHTAPPEHRQALSVALVRAAVAVGDLERATTIARRIDGPDHRAEALSVVAEAAAIERDNVQLKLITEELDIILAMWTTQAWPNPLREVNSVFKALADEQDPGPVAEDVNHPDQRIRVAVLLAQIGFEDVATHLVDTIPADYERGHGWRELALRTPLGATGRPIVELLRLLHWTDAVTVVGKFDPQALRVVAQELSEWDSAQGSGEG</sequence>
<protein>
    <submittedName>
        <fullName evidence="1">NACHT domain-containing protein</fullName>
    </submittedName>
</protein>
<keyword evidence="2" id="KW-1185">Reference proteome</keyword>
<dbReference type="InterPro" id="IPR011990">
    <property type="entry name" value="TPR-like_helical_dom_sf"/>
</dbReference>
<dbReference type="AlphaFoldDB" id="A0A3N1H3W5"/>